<name>A0A0D7ACA6_9AGAR</name>
<dbReference type="SUPFAM" id="SSF54928">
    <property type="entry name" value="RNA-binding domain, RBD"/>
    <property type="match status" value="1"/>
</dbReference>
<dbReference type="PROSITE" id="PS50089">
    <property type="entry name" value="ZF_RING_2"/>
    <property type="match status" value="1"/>
</dbReference>
<dbReference type="InterPro" id="IPR013083">
    <property type="entry name" value="Znf_RING/FYVE/PHD"/>
</dbReference>
<evidence type="ECO:0000259" key="6">
    <source>
        <dbReference type="PROSITE" id="PS50089"/>
    </source>
</evidence>
<sequence>MPSTAPTSFSVPSTPAARMAASPLATRSSKNPVTPQRVGPRRSYSQSLSLSQTLHYRSPHTPSSPYTPLSLRSIGSMSNSSTLPTPPSTTSLRKLRFSETVRDTSLADIADNWRTRATDNGIKVDDAHFGDDEGKKHDSRALSDVTNDEEYSEALLPPPFMSANRPNITRPRAQSYAPTPRSPAVTRRSVILTSPAGRRVSQASSSLVLSTPPRNSHLARELKLKGSRTDPAAGRRRESFGMANSSMQSDVSFELFDIGESDDGGEHYGGDDSYSGDDYYARVGEYCAREPQSIDSYAYPQQFLYSNVNPNATCDAAFGRPLSSIPEVDQQHHPHHAHSFSTPEIYFTQSGEPNPLHDVPMSHHVLIQPTPTAQPQSPLTPAVPTTCSVCARNRPSTLAILMPCEHPLCSTCLTSALNIVGEKDMECAVCKRGVADFKLITPLVVPKANASKPVNDDRRARGKSFIDPLFSSPGSATSAQTALDGTFEFGMARSSTPKDDLSQDTSRTGITRGEGIKDNVVLRIDNVPWDITPPVIAAWLQQPVVRVHVLLDRKGKTLSHAFVEVATEDIARAVLRGEGKSGRDRSSVLGAGRRARGVTVTRSGQEELMRTFFPSWQGTFDGSNPSLAGLDNEGVIRALETGLMTESEISSLLHLIKSPDAHFLKVPCLPFYSLISILSKFPADIDSRVFWPTGLRDMLYAAIQTLVGRISNKTSVAAEQYSADLVREVIQTAIDCQAFTSNQRSKLSDYVESISQYAVRGILESYSADGAHSVDGASEVYSADGAYVSESDSNDIPFGQLAREFGVEAQLVEAVANRL</sequence>
<feature type="region of interest" description="Disordered" evidence="5">
    <location>
        <begin position="1"/>
        <end position="95"/>
    </location>
</feature>
<keyword evidence="2 4" id="KW-0863">Zinc-finger</keyword>
<feature type="compositionally biased region" description="Low complexity" evidence="5">
    <location>
        <begin position="80"/>
        <end position="92"/>
    </location>
</feature>
<organism evidence="7 8">
    <name type="scientific">Fistulina hepatica ATCC 64428</name>
    <dbReference type="NCBI Taxonomy" id="1128425"/>
    <lineage>
        <taxon>Eukaryota</taxon>
        <taxon>Fungi</taxon>
        <taxon>Dikarya</taxon>
        <taxon>Basidiomycota</taxon>
        <taxon>Agaricomycotina</taxon>
        <taxon>Agaricomycetes</taxon>
        <taxon>Agaricomycetidae</taxon>
        <taxon>Agaricales</taxon>
        <taxon>Fistulinaceae</taxon>
        <taxon>Fistulina</taxon>
    </lineage>
</organism>
<evidence type="ECO:0000313" key="8">
    <source>
        <dbReference type="Proteomes" id="UP000054144"/>
    </source>
</evidence>
<dbReference type="InterPro" id="IPR035979">
    <property type="entry name" value="RBD_domain_sf"/>
</dbReference>
<keyword evidence="1" id="KW-0479">Metal-binding</keyword>
<dbReference type="Gene3D" id="3.30.40.10">
    <property type="entry name" value="Zinc/RING finger domain, C3HC4 (zinc finger)"/>
    <property type="match status" value="1"/>
</dbReference>
<dbReference type="EMBL" id="KN881833">
    <property type="protein sequence ID" value="KIY48478.1"/>
    <property type="molecule type" value="Genomic_DNA"/>
</dbReference>
<feature type="non-terminal residue" evidence="7">
    <location>
        <position position="819"/>
    </location>
</feature>
<feature type="compositionally biased region" description="Basic and acidic residues" evidence="5">
    <location>
        <begin position="123"/>
        <end position="141"/>
    </location>
</feature>
<dbReference type="SMART" id="SM00184">
    <property type="entry name" value="RING"/>
    <property type="match status" value="1"/>
</dbReference>
<dbReference type="GO" id="GO:0003676">
    <property type="term" value="F:nucleic acid binding"/>
    <property type="evidence" value="ECO:0007669"/>
    <property type="project" value="InterPro"/>
</dbReference>
<dbReference type="InterPro" id="IPR001841">
    <property type="entry name" value="Znf_RING"/>
</dbReference>
<keyword evidence="8" id="KW-1185">Reference proteome</keyword>
<evidence type="ECO:0000256" key="3">
    <source>
        <dbReference type="ARBA" id="ARBA00022833"/>
    </source>
</evidence>
<evidence type="ECO:0000256" key="4">
    <source>
        <dbReference type="PROSITE-ProRule" id="PRU00175"/>
    </source>
</evidence>
<dbReference type="OrthoDB" id="336240at2759"/>
<evidence type="ECO:0000313" key="7">
    <source>
        <dbReference type="EMBL" id="KIY48478.1"/>
    </source>
</evidence>
<evidence type="ECO:0000256" key="1">
    <source>
        <dbReference type="ARBA" id="ARBA00022723"/>
    </source>
</evidence>
<feature type="compositionally biased region" description="Polar residues" evidence="5">
    <location>
        <begin position="201"/>
        <end position="214"/>
    </location>
</feature>
<proteinExistence type="predicted"/>
<dbReference type="Gene3D" id="3.30.70.330">
    <property type="match status" value="1"/>
</dbReference>
<protein>
    <recommendedName>
        <fullName evidence="6">RING-type domain-containing protein</fullName>
    </recommendedName>
</protein>
<dbReference type="GO" id="GO:0008270">
    <property type="term" value="F:zinc ion binding"/>
    <property type="evidence" value="ECO:0007669"/>
    <property type="project" value="UniProtKB-KW"/>
</dbReference>
<feature type="compositionally biased region" description="Basic and acidic residues" evidence="5">
    <location>
        <begin position="218"/>
        <end position="239"/>
    </location>
</feature>
<feature type="compositionally biased region" description="Polar residues" evidence="5">
    <location>
        <begin position="1"/>
        <end position="13"/>
    </location>
</feature>
<keyword evidence="3" id="KW-0862">Zinc</keyword>
<evidence type="ECO:0000256" key="2">
    <source>
        <dbReference type="ARBA" id="ARBA00022771"/>
    </source>
</evidence>
<feature type="domain" description="RING-type" evidence="6">
    <location>
        <begin position="387"/>
        <end position="431"/>
    </location>
</feature>
<dbReference type="AlphaFoldDB" id="A0A0D7ACA6"/>
<feature type="compositionally biased region" description="Low complexity" evidence="5">
    <location>
        <begin position="41"/>
        <end position="52"/>
    </location>
</feature>
<dbReference type="InterPro" id="IPR017907">
    <property type="entry name" value="Znf_RING_CS"/>
</dbReference>
<accession>A0A0D7ACA6</accession>
<gene>
    <name evidence="7" type="ORF">FISHEDRAFT_21033</name>
</gene>
<reference evidence="7 8" key="1">
    <citation type="journal article" date="2015" name="Fungal Genet. Biol.">
        <title>Evolution of novel wood decay mechanisms in Agaricales revealed by the genome sequences of Fistulina hepatica and Cylindrobasidium torrendii.</title>
        <authorList>
            <person name="Floudas D."/>
            <person name="Held B.W."/>
            <person name="Riley R."/>
            <person name="Nagy L.G."/>
            <person name="Koehler G."/>
            <person name="Ransdell A.S."/>
            <person name="Younus H."/>
            <person name="Chow J."/>
            <person name="Chiniquy J."/>
            <person name="Lipzen A."/>
            <person name="Tritt A."/>
            <person name="Sun H."/>
            <person name="Haridas S."/>
            <person name="LaButti K."/>
            <person name="Ohm R.A."/>
            <person name="Kues U."/>
            <person name="Blanchette R.A."/>
            <person name="Grigoriev I.V."/>
            <person name="Minto R.E."/>
            <person name="Hibbett D.S."/>
        </authorList>
    </citation>
    <scope>NUCLEOTIDE SEQUENCE [LARGE SCALE GENOMIC DNA]</scope>
    <source>
        <strain evidence="7 8">ATCC 64428</strain>
    </source>
</reference>
<dbReference type="SUPFAM" id="SSF57850">
    <property type="entry name" value="RING/U-box"/>
    <property type="match status" value="1"/>
</dbReference>
<dbReference type="PROSITE" id="PS00518">
    <property type="entry name" value="ZF_RING_1"/>
    <property type="match status" value="1"/>
</dbReference>
<feature type="region of interest" description="Disordered" evidence="5">
    <location>
        <begin position="123"/>
        <end position="244"/>
    </location>
</feature>
<dbReference type="InterPro" id="IPR012677">
    <property type="entry name" value="Nucleotide-bd_a/b_plait_sf"/>
</dbReference>
<feature type="compositionally biased region" description="Polar residues" evidence="5">
    <location>
        <begin position="25"/>
        <end position="34"/>
    </location>
</feature>
<dbReference type="Proteomes" id="UP000054144">
    <property type="component" value="Unassembled WGS sequence"/>
</dbReference>
<evidence type="ECO:0000256" key="5">
    <source>
        <dbReference type="SAM" id="MobiDB-lite"/>
    </source>
</evidence>